<feature type="region of interest" description="Disordered" evidence="7">
    <location>
        <begin position="430"/>
        <end position="451"/>
    </location>
</feature>
<name>A0A1P8WEA0_9PLAN</name>
<dbReference type="Proteomes" id="UP000187735">
    <property type="component" value="Chromosome"/>
</dbReference>
<protein>
    <submittedName>
        <fullName evidence="8">Hydroxymycolate synthase MmaA4</fullName>
        <ecNumber evidence="8">2.1.1.-</ecNumber>
    </submittedName>
</protein>
<comment type="similarity">
    <text evidence="1">Belongs to the CFA/CMAS family.</text>
</comment>
<dbReference type="STRING" id="1891926.Fuma_01981"/>
<accession>A0A1P8WEA0</accession>
<evidence type="ECO:0000313" key="8">
    <source>
        <dbReference type="EMBL" id="APZ92370.1"/>
    </source>
</evidence>
<dbReference type="PANTHER" id="PTHR43667:SF1">
    <property type="entry name" value="CYCLOPROPANE-FATTY-ACYL-PHOSPHOLIPID SYNTHASE"/>
    <property type="match status" value="1"/>
</dbReference>
<dbReference type="PANTHER" id="PTHR43667">
    <property type="entry name" value="CYCLOPROPANE-FATTY-ACYL-PHOSPHOLIPID SYNTHASE"/>
    <property type="match status" value="1"/>
</dbReference>
<reference evidence="8 9" key="1">
    <citation type="journal article" date="2016" name="Front. Microbiol.">
        <title>Fuerstia marisgermanicae gen. nov., sp. nov., an Unusual Member of the Phylum Planctomycetes from the German Wadden Sea.</title>
        <authorList>
            <person name="Kohn T."/>
            <person name="Heuer A."/>
            <person name="Jogler M."/>
            <person name="Vollmers J."/>
            <person name="Boedeker C."/>
            <person name="Bunk B."/>
            <person name="Rast P."/>
            <person name="Borchert D."/>
            <person name="Glockner I."/>
            <person name="Freese H.M."/>
            <person name="Klenk H.P."/>
            <person name="Overmann J."/>
            <person name="Kaster A.K."/>
            <person name="Rohde M."/>
            <person name="Wiegand S."/>
            <person name="Jogler C."/>
        </authorList>
    </citation>
    <scope>NUCLEOTIDE SEQUENCE [LARGE SCALE GENOMIC DNA]</scope>
    <source>
        <strain evidence="8 9">NH11</strain>
    </source>
</reference>
<dbReference type="OrthoDB" id="9782855at2"/>
<sequence>MFGREQRRKRQIAAARTLLEQLAVQINNRVSVRLWDGTLVPLGTDVDPELVLSISGPGVIGSLLRRPTSDNLLRHYALGHIDFHGADIHTFLEALTVRNSRQRAKKINKSVLVKSLFPFLLERSTSLNVQNAYKGDSTGREREQVENLDFIQFHYDVSNEFYELFLDKEMVYTCAYFRTPETSLDQAQIDKLDMTCRKLQLQPGERFLDIGFGWGGLLCHAAKHYGVKAHGITLSTEQLEYTEQKIRSLGLQDQVTVEICDYANLEGEFDKVASICMYEHVGINNLPSFMKKVNSLMTTNGRFLLQGITRPGKTSMKEFRKLNADRRLLAKHIFPGAELDHLGHMVTSMESAGFEVADVEGWRNHYIKTCRIWCQRLYENRDTAIKCVGEEKYRMWLLYLVGCSMAFKNGGARLYQVLVEKVAKKEESGMPATRDHLYGHESRDVSNRRAA</sequence>
<dbReference type="InterPro" id="IPR003333">
    <property type="entry name" value="CMAS"/>
</dbReference>
<dbReference type="GO" id="GO:0032259">
    <property type="term" value="P:methylation"/>
    <property type="evidence" value="ECO:0007669"/>
    <property type="project" value="UniProtKB-KW"/>
</dbReference>
<dbReference type="GO" id="GO:0008168">
    <property type="term" value="F:methyltransferase activity"/>
    <property type="evidence" value="ECO:0007669"/>
    <property type="project" value="UniProtKB-KW"/>
</dbReference>
<keyword evidence="3 8" id="KW-0808">Transferase</keyword>
<evidence type="ECO:0000256" key="1">
    <source>
        <dbReference type="ARBA" id="ARBA00010815"/>
    </source>
</evidence>
<keyword evidence="2 8" id="KW-0489">Methyltransferase</keyword>
<dbReference type="GO" id="GO:0008610">
    <property type="term" value="P:lipid biosynthetic process"/>
    <property type="evidence" value="ECO:0007669"/>
    <property type="project" value="InterPro"/>
</dbReference>
<evidence type="ECO:0000256" key="2">
    <source>
        <dbReference type="ARBA" id="ARBA00022603"/>
    </source>
</evidence>
<dbReference type="PIRSF" id="PIRSF003085">
    <property type="entry name" value="CMAS"/>
    <property type="match status" value="1"/>
</dbReference>
<evidence type="ECO:0000256" key="6">
    <source>
        <dbReference type="PIRSR" id="PIRSR003085-1"/>
    </source>
</evidence>
<evidence type="ECO:0000256" key="5">
    <source>
        <dbReference type="ARBA" id="ARBA00023098"/>
    </source>
</evidence>
<dbReference type="InterPro" id="IPR029063">
    <property type="entry name" value="SAM-dependent_MTases_sf"/>
</dbReference>
<dbReference type="Gene3D" id="3.40.50.150">
    <property type="entry name" value="Vaccinia Virus protein VP39"/>
    <property type="match status" value="1"/>
</dbReference>
<dbReference type="SUPFAM" id="SSF53335">
    <property type="entry name" value="S-adenosyl-L-methionine-dependent methyltransferases"/>
    <property type="match status" value="1"/>
</dbReference>
<dbReference type="EC" id="2.1.1.-" evidence="8"/>
<dbReference type="CDD" id="cd02440">
    <property type="entry name" value="AdoMet_MTases"/>
    <property type="match status" value="1"/>
</dbReference>
<dbReference type="KEGG" id="fmr:Fuma_01981"/>
<evidence type="ECO:0000256" key="4">
    <source>
        <dbReference type="ARBA" id="ARBA00022691"/>
    </source>
</evidence>
<keyword evidence="4" id="KW-0949">S-adenosyl-L-methionine</keyword>
<organism evidence="8 9">
    <name type="scientific">Fuerstiella marisgermanici</name>
    <dbReference type="NCBI Taxonomy" id="1891926"/>
    <lineage>
        <taxon>Bacteria</taxon>
        <taxon>Pseudomonadati</taxon>
        <taxon>Planctomycetota</taxon>
        <taxon>Planctomycetia</taxon>
        <taxon>Planctomycetales</taxon>
        <taxon>Planctomycetaceae</taxon>
        <taxon>Fuerstiella</taxon>
    </lineage>
</organism>
<keyword evidence="5" id="KW-0443">Lipid metabolism</keyword>
<dbReference type="RefSeq" id="WP_077023999.1">
    <property type="nucleotide sequence ID" value="NZ_CP017641.1"/>
</dbReference>
<proteinExistence type="inferred from homology"/>
<gene>
    <name evidence="8" type="primary">mmaA</name>
    <name evidence="8" type="ORF">Fuma_01981</name>
</gene>
<dbReference type="Pfam" id="PF02353">
    <property type="entry name" value="CMAS"/>
    <property type="match status" value="1"/>
</dbReference>
<evidence type="ECO:0000313" key="9">
    <source>
        <dbReference type="Proteomes" id="UP000187735"/>
    </source>
</evidence>
<evidence type="ECO:0000256" key="3">
    <source>
        <dbReference type="ARBA" id="ARBA00022679"/>
    </source>
</evidence>
<feature type="active site" evidence="6">
    <location>
        <position position="403"/>
    </location>
</feature>
<dbReference type="EMBL" id="CP017641">
    <property type="protein sequence ID" value="APZ92370.1"/>
    <property type="molecule type" value="Genomic_DNA"/>
</dbReference>
<evidence type="ECO:0000256" key="7">
    <source>
        <dbReference type="SAM" id="MobiDB-lite"/>
    </source>
</evidence>
<dbReference type="InterPro" id="IPR050723">
    <property type="entry name" value="CFA/CMAS"/>
</dbReference>
<keyword evidence="9" id="KW-1185">Reference proteome</keyword>
<dbReference type="AlphaFoldDB" id="A0A1P8WEA0"/>